<keyword evidence="2" id="KW-1185">Reference proteome</keyword>
<gene>
    <name evidence="1" type="ORF">CPELLU_LOCUS13784</name>
</gene>
<evidence type="ECO:0000313" key="1">
    <source>
        <dbReference type="EMBL" id="CAG8735744.1"/>
    </source>
</evidence>
<dbReference type="OrthoDB" id="2428298at2759"/>
<accession>A0A9N9IG78</accession>
<sequence length="144" mass="17369">MIEKLHRIHDITDILVTLNPSFINIYLTNTDWQELDMLVILLELIYLVTNFLFSSSYPTLENLHEKKLDKYWDKLKTTFNEAVILDPNNKLMLFDNEKKETSYDYFHKKYGVFINHDDILKEYLDLPEEINILDYWKTKSKNSQ</sequence>
<comment type="caution">
    <text evidence="1">The sequence shown here is derived from an EMBL/GenBank/DDBJ whole genome shotgun (WGS) entry which is preliminary data.</text>
</comment>
<reference evidence="1" key="1">
    <citation type="submission" date="2021-06" db="EMBL/GenBank/DDBJ databases">
        <authorList>
            <person name="Kallberg Y."/>
            <person name="Tangrot J."/>
            <person name="Rosling A."/>
        </authorList>
    </citation>
    <scope>NUCLEOTIDE SEQUENCE</scope>
    <source>
        <strain evidence="1">FL966</strain>
    </source>
</reference>
<organism evidence="1 2">
    <name type="scientific">Cetraspora pellucida</name>
    <dbReference type="NCBI Taxonomy" id="1433469"/>
    <lineage>
        <taxon>Eukaryota</taxon>
        <taxon>Fungi</taxon>
        <taxon>Fungi incertae sedis</taxon>
        <taxon>Mucoromycota</taxon>
        <taxon>Glomeromycotina</taxon>
        <taxon>Glomeromycetes</taxon>
        <taxon>Diversisporales</taxon>
        <taxon>Gigasporaceae</taxon>
        <taxon>Cetraspora</taxon>
    </lineage>
</organism>
<protein>
    <submittedName>
        <fullName evidence="1">2718_t:CDS:1</fullName>
    </submittedName>
</protein>
<evidence type="ECO:0000313" key="2">
    <source>
        <dbReference type="Proteomes" id="UP000789759"/>
    </source>
</evidence>
<proteinExistence type="predicted"/>
<name>A0A9N9IG78_9GLOM</name>
<dbReference type="EMBL" id="CAJVQA010015192">
    <property type="protein sequence ID" value="CAG8735744.1"/>
    <property type="molecule type" value="Genomic_DNA"/>
</dbReference>
<dbReference type="Proteomes" id="UP000789759">
    <property type="component" value="Unassembled WGS sequence"/>
</dbReference>
<dbReference type="AlphaFoldDB" id="A0A9N9IG78"/>